<reference evidence="12" key="1">
    <citation type="submission" date="2014-09" db="EMBL/GenBank/DDBJ databases">
        <authorList>
            <person name="Gomez-Valero L."/>
        </authorList>
    </citation>
    <scope>NUCLEOTIDE SEQUENCE [LARGE SCALE GENOMIC DNA]</scope>
    <source>
        <strain evidence="12">ATCC700992</strain>
    </source>
</reference>
<evidence type="ECO:0000256" key="4">
    <source>
        <dbReference type="ARBA" id="ARBA00023239"/>
    </source>
</evidence>
<dbReference type="EMBL" id="LN614827">
    <property type="protein sequence ID" value="CEG55795.1"/>
    <property type="molecule type" value="Genomic_DNA"/>
</dbReference>
<keyword evidence="4 9" id="KW-0456">Lyase</keyword>
<dbReference type="GO" id="GO:0006780">
    <property type="term" value="P:uroporphyrinogen III biosynthetic process"/>
    <property type="evidence" value="ECO:0007669"/>
    <property type="project" value="UniProtKB-UniRule"/>
</dbReference>
<dbReference type="Gene3D" id="3.40.50.10090">
    <property type="match status" value="2"/>
</dbReference>
<evidence type="ECO:0000256" key="6">
    <source>
        <dbReference type="ARBA" id="ARBA00037589"/>
    </source>
</evidence>
<accession>A0A098G2T0</accession>
<evidence type="ECO:0000256" key="8">
    <source>
        <dbReference type="ARBA" id="ARBA00048617"/>
    </source>
</evidence>
<dbReference type="PANTHER" id="PTHR38042:SF1">
    <property type="entry name" value="UROPORPHYRINOGEN-III SYNTHASE, CHLOROPLASTIC"/>
    <property type="match status" value="1"/>
</dbReference>
<evidence type="ECO:0000256" key="1">
    <source>
        <dbReference type="ARBA" id="ARBA00004772"/>
    </source>
</evidence>
<evidence type="ECO:0000313" key="11">
    <source>
        <dbReference type="EMBL" id="CEG55795.1"/>
    </source>
</evidence>
<dbReference type="STRING" id="1212491.LFA_0323"/>
<dbReference type="RefSeq" id="WP_045094608.1">
    <property type="nucleotide sequence ID" value="NZ_LN614827.1"/>
</dbReference>
<evidence type="ECO:0000256" key="2">
    <source>
        <dbReference type="ARBA" id="ARBA00008133"/>
    </source>
</evidence>
<dbReference type="InterPro" id="IPR039793">
    <property type="entry name" value="UROS/Hem4"/>
</dbReference>
<dbReference type="Pfam" id="PF02602">
    <property type="entry name" value="HEM4"/>
    <property type="match status" value="1"/>
</dbReference>
<dbReference type="PANTHER" id="PTHR38042">
    <property type="entry name" value="UROPORPHYRINOGEN-III SYNTHASE, CHLOROPLASTIC"/>
    <property type="match status" value="1"/>
</dbReference>
<gene>
    <name evidence="11" type="ORF">LFA_0323</name>
</gene>
<protein>
    <recommendedName>
        <fullName evidence="7 9">Uroporphyrinogen-III synthase</fullName>
        <ecNumber evidence="3 9">4.2.1.75</ecNumber>
    </recommendedName>
</protein>
<dbReference type="GO" id="GO:0006782">
    <property type="term" value="P:protoporphyrinogen IX biosynthetic process"/>
    <property type="evidence" value="ECO:0007669"/>
    <property type="project" value="UniProtKB-UniRule"/>
</dbReference>
<sequence length="256" mass="28645">MNKTLKGVRVLNTRPTNQAHELSKNIIAEGGVAIECPTLEIQATNNAWINALPNLYNVNQAIFISANAVYHCFTQLKLHHLDWPTSIKVIAIGHGSAKALSEFNIPVHHIPEVPDSEHLLNISSLQQIKNQTVLLFKGEGGRTLIAEGLLQKGAHVIPINVYKRGIPQIRQEFINSLWREDLVDIILLTSEQSIHNLFKIFSEEAHNWLQEKPSLVISDRLAKSAALFGMKKIIISHPNGIMNTLLDYYQGLIHGQ</sequence>
<organism evidence="11 12">
    <name type="scientific">Legionella fallonii LLAP-10</name>
    <dbReference type="NCBI Taxonomy" id="1212491"/>
    <lineage>
        <taxon>Bacteria</taxon>
        <taxon>Pseudomonadati</taxon>
        <taxon>Pseudomonadota</taxon>
        <taxon>Gammaproteobacteria</taxon>
        <taxon>Legionellales</taxon>
        <taxon>Legionellaceae</taxon>
        <taxon>Legionella</taxon>
    </lineage>
</organism>
<comment type="catalytic activity">
    <reaction evidence="8 9">
        <text>hydroxymethylbilane = uroporphyrinogen III + H2O</text>
        <dbReference type="Rhea" id="RHEA:18965"/>
        <dbReference type="ChEBI" id="CHEBI:15377"/>
        <dbReference type="ChEBI" id="CHEBI:57308"/>
        <dbReference type="ChEBI" id="CHEBI:57845"/>
        <dbReference type="EC" id="4.2.1.75"/>
    </reaction>
</comment>
<dbReference type="GO" id="GO:0004852">
    <property type="term" value="F:uroporphyrinogen-III synthase activity"/>
    <property type="evidence" value="ECO:0007669"/>
    <property type="project" value="UniProtKB-UniRule"/>
</dbReference>
<evidence type="ECO:0000256" key="5">
    <source>
        <dbReference type="ARBA" id="ARBA00023244"/>
    </source>
</evidence>
<comment type="function">
    <text evidence="6 9">Catalyzes cyclization of the linear tetrapyrrole, hydroxymethylbilane, to the macrocyclic uroporphyrinogen III.</text>
</comment>
<dbReference type="EC" id="4.2.1.75" evidence="3 9"/>
<keyword evidence="5 9" id="KW-0627">Porphyrin biosynthesis</keyword>
<dbReference type="HOGENOM" id="CLU_011276_9_4_6"/>
<evidence type="ECO:0000256" key="9">
    <source>
        <dbReference type="RuleBase" id="RU366031"/>
    </source>
</evidence>
<dbReference type="InterPro" id="IPR036108">
    <property type="entry name" value="4pyrrol_syn_uPrphyn_synt_sf"/>
</dbReference>
<dbReference type="SUPFAM" id="SSF69618">
    <property type="entry name" value="HemD-like"/>
    <property type="match status" value="1"/>
</dbReference>
<keyword evidence="12" id="KW-1185">Reference proteome</keyword>
<evidence type="ECO:0000259" key="10">
    <source>
        <dbReference type="Pfam" id="PF02602"/>
    </source>
</evidence>
<dbReference type="CDD" id="cd06578">
    <property type="entry name" value="HemD"/>
    <property type="match status" value="1"/>
</dbReference>
<evidence type="ECO:0000256" key="3">
    <source>
        <dbReference type="ARBA" id="ARBA00013109"/>
    </source>
</evidence>
<evidence type="ECO:0000313" key="12">
    <source>
        <dbReference type="Proteomes" id="UP000032430"/>
    </source>
</evidence>
<dbReference type="Proteomes" id="UP000032430">
    <property type="component" value="Chromosome I"/>
</dbReference>
<comment type="similarity">
    <text evidence="2 9">Belongs to the uroporphyrinogen-III synthase family.</text>
</comment>
<dbReference type="OrthoDB" id="9787650at2"/>
<evidence type="ECO:0000256" key="7">
    <source>
        <dbReference type="ARBA" id="ARBA00040167"/>
    </source>
</evidence>
<comment type="pathway">
    <text evidence="1 9">Porphyrin-containing compound metabolism; protoporphyrin-IX biosynthesis; coproporphyrinogen-III from 5-aminolevulinate: step 3/4.</text>
</comment>
<name>A0A098G2T0_9GAMM</name>
<proteinExistence type="inferred from homology"/>
<dbReference type="UniPathway" id="UPA00251">
    <property type="reaction ID" value="UER00320"/>
</dbReference>
<dbReference type="KEGG" id="lfa:LFA_0323"/>
<dbReference type="InterPro" id="IPR003754">
    <property type="entry name" value="4pyrrol_synth_uPrphyn_synth"/>
</dbReference>
<feature type="domain" description="Tetrapyrrole biosynthesis uroporphyrinogen III synthase" evidence="10">
    <location>
        <begin position="21"/>
        <end position="236"/>
    </location>
</feature>
<dbReference type="AlphaFoldDB" id="A0A098G2T0"/>